<keyword evidence="4" id="KW-0275">Fatty acid biosynthesis</keyword>
<comment type="pathway">
    <text evidence="1">Lipid metabolism; mycolic acid biosynthesis.</text>
</comment>
<dbReference type="PROSITE" id="PS00098">
    <property type="entry name" value="THIOLASE_1"/>
    <property type="match status" value="1"/>
</dbReference>
<feature type="domain" description="Ketosynthase family 3 (KS3)" evidence="6">
    <location>
        <begin position="4"/>
        <end position="393"/>
    </location>
</feature>
<keyword evidence="8" id="KW-1185">Reference proteome</keyword>
<dbReference type="PANTHER" id="PTHR11712:SF336">
    <property type="entry name" value="3-OXOACYL-[ACYL-CARRIER-PROTEIN] SYNTHASE, MITOCHONDRIAL"/>
    <property type="match status" value="1"/>
</dbReference>
<dbReference type="SMART" id="SM00825">
    <property type="entry name" value="PKS_KS"/>
    <property type="match status" value="1"/>
</dbReference>
<keyword evidence="4" id="KW-0276">Fatty acid metabolism</keyword>
<dbReference type="EMBL" id="CP078145">
    <property type="protein sequence ID" value="QXN88373.1"/>
    <property type="molecule type" value="Genomic_DNA"/>
</dbReference>
<evidence type="ECO:0000313" key="7">
    <source>
        <dbReference type="EMBL" id="QXN88373.1"/>
    </source>
</evidence>
<keyword evidence="4" id="KW-0444">Lipid biosynthesis</keyword>
<name>A0ABX8RFI3_NOCIO</name>
<organism evidence="7 8">
    <name type="scientific">Nocardia iowensis</name>
    <dbReference type="NCBI Taxonomy" id="204891"/>
    <lineage>
        <taxon>Bacteria</taxon>
        <taxon>Bacillati</taxon>
        <taxon>Actinomycetota</taxon>
        <taxon>Actinomycetes</taxon>
        <taxon>Mycobacteriales</taxon>
        <taxon>Nocardiaceae</taxon>
        <taxon>Nocardia</taxon>
    </lineage>
</organism>
<proteinExistence type="inferred from homology"/>
<dbReference type="InterPro" id="IPR014030">
    <property type="entry name" value="Ketoacyl_synth_N"/>
</dbReference>
<keyword evidence="3 5" id="KW-0808">Transferase</keyword>
<dbReference type="InterPro" id="IPR020841">
    <property type="entry name" value="PKS_Beta-ketoAc_synthase_dom"/>
</dbReference>
<dbReference type="CDD" id="cd00834">
    <property type="entry name" value="KAS_I_II"/>
    <property type="match status" value="1"/>
</dbReference>
<sequence>MADSSRVAITGRGVVSPLGPDLTSFWAGLVAGHSKLQVDPWMRESGFRSTVSGRISDFRDQAWVPRVTALALDAAEQCMKDGLPAAIAPERLGVVFTSVNGGMSEITAAQAESGDLRTALPDYTTGLLRELVGAGAGALTLSNGCSSGLDAVTVGTDWLRAGELDAVLVVGAESPFNTLSVGMLDNIGALARPTAELDPAQCCPFDRRRNGMVLAEAAAAVLLERLDHARARGCPIYGEITGTASGNNAWHMSDLPPDGVALSRVIRRAMRAAAVEPTAIDLICAHGSGTPQNDLFETNAVKDAFGPHAAHVPITAGKAVHGHALGAAGLLGTLAALGALEHATIPPTANYAVPDPECDLDYVTTGPRAAPVRTALVLATGLGGVHTAVTISGAR</sequence>
<dbReference type="Pfam" id="PF00109">
    <property type="entry name" value="ketoacyl-synt"/>
    <property type="match status" value="1"/>
</dbReference>
<accession>A0ABX8RFI3</accession>
<dbReference type="PROSITE" id="PS52004">
    <property type="entry name" value="KS3_2"/>
    <property type="match status" value="1"/>
</dbReference>
<dbReference type="Pfam" id="PF02801">
    <property type="entry name" value="Ketoacyl-synt_C"/>
    <property type="match status" value="1"/>
</dbReference>
<evidence type="ECO:0000256" key="5">
    <source>
        <dbReference type="RuleBase" id="RU003694"/>
    </source>
</evidence>
<evidence type="ECO:0000256" key="4">
    <source>
        <dbReference type="ARBA" id="ARBA00023160"/>
    </source>
</evidence>
<gene>
    <name evidence="7" type="ORF">KV110_22500</name>
</gene>
<evidence type="ECO:0000256" key="1">
    <source>
        <dbReference type="ARBA" id="ARBA00004796"/>
    </source>
</evidence>
<dbReference type="RefSeq" id="WP_218469256.1">
    <property type="nucleotide sequence ID" value="NZ_BAABJN010000008.1"/>
</dbReference>
<evidence type="ECO:0000256" key="3">
    <source>
        <dbReference type="ARBA" id="ARBA00022679"/>
    </source>
</evidence>
<evidence type="ECO:0000313" key="8">
    <source>
        <dbReference type="Proteomes" id="UP000694257"/>
    </source>
</evidence>
<dbReference type="InterPro" id="IPR020615">
    <property type="entry name" value="Thiolase_acyl_enz_int_AS"/>
</dbReference>
<evidence type="ECO:0000259" key="6">
    <source>
        <dbReference type="PROSITE" id="PS52004"/>
    </source>
</evidence>
<protein>
    <submittedName>
        <fullName evidence="7">Beta-ketoacyl-[acyl-carrier-protein] synthase family protein</fullName>
    </submittedName>
</protein>
<dbReference type="InterPro" id="IPR000794">
    <property type="entry name" value="Beta-ketoacyl_synthase"/>
</dbReference>
<comment type="similarity">
    <text evidence="2 5">Belongs to the thiolase-like superfamily. Beta-ketoacyl-ACP synthases family.</text>
</comment>
<dbReference type="InterPro" id="IPR014031">
    <property type="entry name" value="Ketoacyl_synth_C"/>
</dbReference>
<evidence type="ECO:0000256" key="2">
    <source>
        <dbReference type="ARBA" id="ARBA00008467"/>
    </source>
</evidence>
<dbReference type="PANTHER" id="PTHR11712">
    <property type="entry name" value="POLYKETIDE SYNTHASE-RELATED"/>
    <property type="match status" value="1"/>
</dbReference>
<dbReference type="Proteomes" id="UP000694257">
    <property type="component" value="Chromosome"/>
</dbReference>
<reference evidence="7 8" key="1">
    <citation type="submission" date="2021-07" db="EMBL/GenBank/DDBJ databases">
        <title>Whole Genome Sequence of Nocardia Iowensis.</title>
        <authorList>
            <person name="Lamm A."/>
            <person name="Collins-Fairclough A.M."/>
            <person name="Bunk B."/>
            <person name="Sproer C."/>
        </authorList>
    </citation>
    <scope>NUCLEOTIDE SEQUENCE [LARGE SCALE GENOMIC DNA]</scope>
    <source>
        <strain evidence="7 8">NRRL 5646</strain>
    </source>
</reference>
<keyword evidence="4" id="KW-0443">Lipid metabolism</keyword>